<dbReference type="RefSeq" id="WP_165098239.1">
    <property type="nucleotide sequence ID" value="NZ_CP049056.1"/>
</dbReference>
<dbReference type="KEGG" id="hdh:G5B40_10400"/>
<dbReference type="EMBL" id="CP049056">
    <property type="protein sequence ID" value="QIE55826.1"/>
    <property type="molecule type" value="Genomic_DNA"/>
</dbReference>
<sequence>MNKILAMSACAAAISLSGHAYAAAVNPIELLQGFNVITLGDFDNGVHVHGRTFVGGDYTSPQLSELTKDPVSNFTFDGGPSGTVFIGGNVSGSGIRSFNGGDVVIGGTVAPGVNVEAQGGGTVTQGVAGIPVAEVSDALFGLSDYLKELGVTLGDTGVLEGDSNNSRFAAGATADAIEIFNFDASDFTNQNTNFGATTSVPTIVNVSGEIINFAGKISNATPNLIFNFYEATSLSINQTFSAHIIAPKAEVSVAANFYGMIAANSLSLRNGEIHPIAFPDLPYDDVTVAPLPAPGLLLLGALGLLGYRARRKAA</sequence>
<name>A0A7L5BZY8_9RHOB</name>
<feature type="chain" id="PRO_5029840820" evidence="2">
    <location>
        <begin position="23"/>
        <end position="314"/>
    </location>
</feature>
<keyword evidence="1" id="KW-0812">Transmembrane</keyword>
<feature type="transmembrane region" description="Helical" evidence="1">
    <location>
        <begin position="288"/>
        <end position="307"/>
    </location>
</feature>
<dbReference type="InterPro" id="IPR026588">
    <property type="entry name" value="Choice_anch_A"/>
</dbReference>
<evidence type="ECO:0000256" key="2">
    <source>
        <dbReference type="SAM" id="SignalP"/>
    </source>
</evidence>
<dbReference type="Proteomes" id="UP000503336">
    <property type="component" value="Chromosome"/>
</dbReference>
<dbReference type="AlphaFoldDB" id="A0A7L5BZY8"/>
<feature type="signal peptide" evidence="2">
    <location>
        <begin position="1"/>
        <end position="22"/>
    </location>
</feature>
<dbReference type="NCBIfam" id="TIGR04215">
    <property type="entry name" value="choice_anch_A"/>
    <property type="match status" value="1"/>
</dbReference>
<keyword evidence="1" id="KW-0472">Membrane</keyword>
<keyword evidence="1" id="KW-1133">Transmembrane helix</keyword>
<accession>A0A7L5BZY8</accession>
<dbReference type="Pfam" id="PF20597">
    <property type="entry name" value="pAdhesive_15"/>
    <property type="match status" value="1"/>
</dbReference>
<evidence type="ECO:0000256" key="1">
    <source>
        <dbReference type="SAM" id="Phobius"/>
    </source>
</evidence>
<organism evidence="4 5">
    <name type="scientific">Pikeienuella piscinae</name>
    <dbReference type="NCBI Taxonomy" id="2748098"/>
    <lineage>
        <taxon>Bacteria</taxon>
        <taxon>Pseudomonadati</taxon>
        <taxon>Pseudomonadota</taxon>
        <taxon>Alphaproteobacteria</taxon>
        <taxon>Rhodobacterales</taxon>
        <taxon>Paracoccaceae</taxon>
        <taxon>Pikeienuella</taxon>
    </lineage>
</organism>
<evidence type="ECO:0000259" key="3">
    <source>
        <dbReference type="Pfam" id="PF20597"/>
    </source>
</evidence>
<reference evidence="4 5" key="1">
    <citation type="submission" date="2020-02" db="EMBL/GenBank/DDBJ databases">
        <title>complete genome sequence of Rhodobacteraceae bacterium.</title>
        <authorList>
            <person name="Park J."/>
            <person name="Kim Y.-S."/>
            <person name="Kim K.-H."/>
        </authorList>
    </citation>
    <scope>NUCLEOTIDE SEQUENCE [LARGE SCALE GENOMIC DNA]</scope>
    <source>
        <strain evidence="4 5">RR4-56</strain>
    </source>
</reference>
<protein>
    <submittedName>
        <fullName evidence="4">Choice-of-anchor A family protein</fullName>
    </submittedName>
</protein>
<keyword evidence="5" id="KW-1185">Reference proteome</keyword>
<evidence type="ECO:0000313" key="4">
    <source>
        <dbReference type="EMBL" id="QIE55826.1"/>
    </source>
</evidence>
<evidence type="ECO:0000313" key="5">
    <source>
        <dbReference type="Proteomes" id="UP000503336"/>
    </source>
</evidence>
<feature type="domain" description="Choice-of-anchor A" evidence="3">
    <location>
        <begin position="28"/>
        <end position="274"/>
    </location>
</feature>
<proteinExistence type="predicted"/>
<keyword evidence="2" id="KW-0732">Signal</keyword>
<gene>
    <name evidence="4" type="ORF">G5B40_10400</name>
</gene>